<dbReference type="AlphaFoldDB" id="A0A1I1FZF4"/>
<evidence type="ECO:0000256" key="1">
    <source>
        <dbReference type="ARBA" id="ARBA00022729"/>
    </source>
</evidence>
<comment type="similarity">
    <text evidence="2">Belongs to the 5'-nucleotidase family.</text>
</comment>
<dbReference type="InterPro" id="IPR006179">
    <property type="entry name" value="5_nucleotidase/apyrase"/>
</dbReference>
<evidence type="ECO:0000256" key="2">
    <source>
        <dbReference type="RuleBase" id="RU362119"/>
    </source>
</evidence>
<dbReference type="InterPro" id="IPR029052">
    <property type="entry name" value="Metallo-depent_PP-like"/>
</dbReference>
<reference evidence="5 6" key="1">
    <citation type="submission" date="2016-10" db="EMBL/GenBank/DDBJ databases">
        <authorList>
            <person name="de Groot N.N."/>
        </authorList>
    </citation>
    <scope>NUCLEOTIDE SEQUENCE [LARGE SCALE GENOMIC DNA]</scope>
    <source>
        <strain evidence="5 6">DSM 6793</strain>
    </source>
</reference>
<evidence type="ECO:0000259" key="3">
    <source>
        <dbReference type="Pfam" id="PF00149"/>
    </source>
</evidence>
<dbReference type="Pfam" id="PF00149">
    <property type="entry name" value="Metallophos"/>
    <property type="match status" value="1"/>
</dbReference>
<name>A0A1I1FZF4_9BACT</name>
<dbReference type="STRING" id="927664.SAMN05421780_102328"/>
<keyword evidence="1" id="KW-0732">Signal</keyword>
<dbReference type="InterPro" id="IPR036907">
    <property type="entry name" value="5'-Nucleotdase_C_sf"/>
</dbReference>
<dbReference type="GO" id="GO:0008768">
    <property type="term" value="F:UDP-sugar diphosphatase activity"/>
    <property type="evidence" value="ECO:0007669"/>
    <property type="project" value="TreeGrafter"/>
</dbReference>
<gene>
    <name evidence="5" type="ORF">SAMN05421780_102328</name>
</gene>
<dbReference type="EMBL" id="FOLE01000002">
    <property type="protein sequence ID" value="SFC02988.1"/>
    <property type="molecule type" value="Genomic_DNA"/>
</dbReference>
<dbReference type="InterPro" id="IPR008334">
    <property type="entry name" value="5'-Nucleotdase_C"/>
</dbReference>
<sequence length="480" mass="52500">MALALVACSGMAQQLTLLQINDTYELTPLSGQGGMTRVATLRKQLVKENPATLLVHAGDFLNPSVLSALSYQGKRISGKQMIETLNAVGLDYTAFGNHEFDVKEADLLARLDESRFEWLAANVWHKTPQGQIPFSRTGQAAFPKSVIRKINGLRVGIIGVTIPLEKDFVLCTDPFTAAKTEYNRLKDSTDFVIAITHQSIDADKQLAKELPALKLIIGGHEHDNTAQQVGETLIRKADANAKTAYIHRINFDAATQKVSIVSELKKVDASLPDDSATAAVVSRWQQIATEGIKAVGFDAAEVLMQVKGEPLDGLEATVRNKHGKLTDIIAAAMLTHSKHAQAAIVNGGSVRIDDRLTGTVTAYDLMRIVPFGGGLVEMQIKGADLQKLLDAGLKNKGTGGYLHYANISESKKGWKINGKKLIPAKYYNIITTEFLFTGKEANMDFLIPQNPNIRNIDTPKTDDIRADIRKVIADYMRKIK</sequence>
<dbReference type="Proteomes" id="UP000199514">
    <property type="component" value="Unassembled WGS sequence"/>
</dbReference>
<dbReference type="SUPFAM" id="SSF55816">
    <property type="entry name" value="5'-nucleotidase (syn. UDP-sugar hydrolase), C-terminal domain"/>
    <property type="match status" value="1"/>
</dbReference>
<dbReference type="Gene3D" id="3.60.21.10">
    <property type="match status" value="1"/>
</dbReference>
<dbReference type="GO" id="GO:0009166">
    <property type="term" value="P:nucleotide catabolic process"/>
    <property type="evidence" value="ECO:0007669"/>
    <property type="project" value="InterPro"/>
</dbReference>
<evidence type="ECO:0000313" key="5">
    <source>
        <dbReference type="EMBL" id="SFC02988.1"/>
    </source>
</evidence>
<feature type="domain" description="5'-Nucleotidase C-terminal" evidence="4">
    <location>
        <begin position="316"/>
        <end position="440"/>
    </location>
</feature>
<proteinExistence type="inferred from homology"/>
<dbReference type="Gene3D" id="3.90.780.10">
    <property type="entry name" value="5'-Nucleotidase, C-terminal domain"/>
    <property type="match status" value="1"/>
</dbReference>
<dbReference type="GO" id="GO:0030288">
    <property type="term" value="C:outer membrane-bounded periplasmic space"/>
    <property type="evidence" value="ECO:0007669"/>
    <property type="project" value="TreeGrafter"/>
</dbReference>
<keyword evidence="2" id="KW-0378">Hydrolase</keyword>
<protein>
    <submittedName>
        <fullName evidence="5">5'-nucleotidase</fullName>
    </submittedName>
</protein>
<keyword evidence="2" id="KW-0547">Nucleotide-binding</keyword>
<dbReference type="PRINTS" id="PR01607">
    <property type="entry name" value="APYRASEFAMLY"/>
</dbReference>
<dbReference type="GO" id="GO:0000166">
    <property type="term" value="F:nucleotide binding"/>
    <property type="evidence" value="ECO:0007669"/>
    <property type="project" value="UniProtKB-KW"/>
</dbReference>
<dbReference type="Pfam" id="PF02872">
    <property type="entry name" value="5_nucleotid_C"/>
    <property type="match status" value="1"/>
</dbReference>
<organism evidence="5 6">
    <name type="scientific">Flexibacter flexilis DSM 6793</name>
    <dbReference type="NCBI Taxonomy" id="927664"/>
    <lineage>
        <taxon>Bacteria</taxon>
        <taxon>Pseudomonadati</taxon>
        <taxon>Bacteroidota</taxon>
        <taxon>Cytophagia</taxon>
        <taxon>Cytophagales</taxon>
        <taxon>Flexibacteraceae</taxon>
        <taxon>Flexibacter</taxon>
    </lineage>
</organism>
<dbReference type="InterPro" id="IPR004843">
    <property type="entry name" value="Calcineurin-like_PHP"/>
</dbReference>
<evidence type="ECO:0000259" key="4">
    <source>
        <dbReference type="Pfam" id="PF02872"/>
    </source>
</evidence>
<accession>A0A1I1FZF4</accession>
<evidence type="ECO:0000313" key="6">
    <source>
        <dbReference type="Proteomes" id="UP000199514"/>
    </source>
</evidence>
<feature type="domain" description="Calcineurin-like phosphoesterase" evidence="3">
    <location>
        <begin position="16"/>
        <end position="223"/>
    </location>
</feature>
<keyword evidence="6" id="KW-1185">Reference proteome</keyword>
<dbReference type="PANTHER" id="PTHR11575">
    <property type="entry name" value="5'-NUCLEOTIDASE-RELATED"/>
    <property type="match status" value="1"/>
</dbReference>
<dbReference type="GO" id="GO:0008253">
    <property type="term" value="F:5'-nucleotidase activity"/>
    <property type="evidence" value="ECO:0007669"/>
    <property type="project" value="TreeGrafter"/>
</dbReference>
<dbReference type="PANTHER" id="PTHR11575:SF24">
    <property type="entry name" value="5'-NUCLEOTIDASE"/>
    <property type="match status" value="1"/>
</dbReference>
<dbReference type="SUPFAM" id="SSF56300">
    <property type="entry name" value="Metallo-dependent phosphatases"/>
    <property type="match status" value="1"/>
</dbReference>